<dbReference type="Pfam" id="PF07980">
    <property type="entry name" value="SusD_RagB"/>
    <property type="match status" value="1"/>
</dbReference>
<dbReference type="InterPro" id="IPR012944">
    <property type="entry name" value="SusD_RagB_dom"/>
</dbReference>
<evidence type="ECO:0000313" key="9">
    <source>
        <dbReference type="Proteomes" id="UP000646484"/>
    </source>
</evidence>
<evidence type="ECO:0000256" key="4">
    <source>
        <dbReference type="ARBA" id="ARBA00023136"/>
    </source>
</evidence>
<comment type="caution">
    <text evidence="8">The sequence shown here is derived from an EMBL/GenBank/DDBJ whole genome shotgun (WGS) entry which is preliminary data.</text>
</comment>
<evidence type="ECO:0000256" key="5">
    <source>
        <dbReference type="ARBA" id="ARBA00023237"/>
    </source>
</evidence>
<reference evidence="8 9" key="1">
    <citation type="submission" date="2020-08" db="EMBL/GenBank/DDBJ databases">
        <title>Genome public.</title>
        <authorList>
            <person name="Liu C."/>
            <person name="Sun Q."/>
        </authorList>
    </citation>
    <scope>NUCLEOTIDE SEQUENCE [LARGE SCALE GENOMIC DNA]</scope>
    <source>
        <strain evidence="8 9">NSJ-56</strain>
    </source>
</reference>
<dbReference type="Proteomes" id="UP000646484">
    <property type="component" value="Unassembled WGS sequence"/>
</dbReference>
<dbReference type="InterPro" id="IPR011990">
    <property type="entry name" value="TPR-like_helical_dom_sf"/>
</dbReference>
<feature type="domain" description="RagB/SusD" evidence="6">
    <location>
        <begin position="320"/>
        <end position="461"/>
    </location>
</feature>
<comment type="similarity">
    <text evidence="2">Belongs to the SusD family.</text>
</comment>
<name>A0ABR7D0B9_9BACT</name>
<evidence type="ECO:0000259" key="6">
    <source>
        <dbReference type="Pfam" id="PF07980"/>
    </source>
</evidence>
<comment type="subcellular location">
    <subcellularLocation>
        <location evidence="1">Cell outer membrane</location>
    </subcellularLocation>
</comment>
<evidence type="ECO:0000259" key="7">
    <source>
        <dbReference type="Pfam" id="PF14322"/>
    </source>
</evidence>
<keyword evidence="5" id="KW-0998">Cell outer membrane</keyword>
<dbReference type="InterPro" id="IPR033985">
    <property type="entry name" value="SusD-like_N"/>
</dbReference>
<organism evidence="8 9">
    <name type="scientific">Butyricimonas hominis</name>
    <dbReference type="NCBI Taxonomy" id="2763032"/>
    <lineage>
        <taxon>Bacteria</taxon>
        <taxon>Pseudomonadati</taxon>
        <taxon>Bacteroidota</taxon>
        <taxon>Bacteroidia</taxon>
        <taxon>Bacteroidales</taxon>
        <taxon>Odoribacteraceae</taxon>
        <taxon>Butyricimonas</taxon>
    </lineage>
</organism>
<evidence type="ECO:0000313" key="8">
    <source>
        <dbReference type="EMBL" id="MBC5621384.1"/>
    </source>
</evidence>
<gene>
    <name evidence="8" type="ORF">H8S64_09760</name>
</gene>
<dbReference type="EMBL" id="JACOOH010000004">
    <property type="protein sequence ID" value="MBC5621384.1"/>
    <property type="molecule type" value="Genomic_DNA"/>
</dbReference>
<feature type="domain" description="SusD-like N-terminal" evidence="7">
    <location>
        <begin position="22"/>
        <end position="223"/>
    </location>
</feature>
<dbReference type="SUPFAM" id="SSF48452">
    <property type="entry name" value="TPR-like"/>
    <property type="match status" value="1"/>
</dbReference>
<dbReference type="PROSITE" id="PS51257">
    <property type="entry name" value="PROKAR_LIPOPROTEIN"/>
    <property type="match status" value="1"/>
</dbReference>
<accession>A0ABR7D0B9</accession>
<proteinExistence type="inferred from homology"/>
<protein>
    <submittedName>
        <fullName evidence="8">RagB/SusD family nutrient uptake outer membrane protein</fullName>
    </submittedName>
</protein>
<keyword evidence="9" id="KW-1185">Reference proteome</keyword>
<keyword evidence="4" id="KW-0472">Membrane</keyword>
<sequence>MKKIKYISLVMMVFFACVSCKEYLDIKPKGEVIPKTAEEFAALLNGHLEEIDNGYDEYILGNAMEKYEFECFGDNLENSLTKNVTGMGAVPKYIGDRLNSFRTQYSKLYVLIRSCNLVIHEMKEDDTDMANACYATAYAMRGIAYYNLMRLFCEPYNKEKADDQLGLSIATRFDMEARPKRSSLREVASLIEEDLKKAISYNSKSEIFRYTVDVVKAYLARLYFWTQNWEQAIPIAKEILDAYPLVEGTAYTDMLSAQHAQKGNILLRAYLYSNSSGDQNYKSAQGYLTVKPISKRFVDLFVEKDKDIRYAFSFDNKRVATKVPMACVRSAEMCLILAESHAYLNNTKEALEYLNLLRSKRISDYTPYTMGNLPAVDEKALVRENAEGKAFTPLLWAIHVERQKELFMEGDRWFELKRNGCPEFWCAKDGFKYETKQFMYTAPIPSQDIDLIPGMIQNEGYVK</sequence>
<dbReference type="RefSeq" id="WP_186975935.1">
    <property type="nucleotide sequence ID" value="NZ_JACOOH010000004.1"/>
</dbReference>
<dbReference type="Gene3D" id="1.25.40.390">
    <property type="match status" value="1"/>
</dbReference>
<keyword evidence="3" id="KW-0732">Signal</keyword>
<evidence type="ECO:0000256" key="3">
    <source>
        <dbReference type="ARBA" id="ARBA00022729"/>
    </source>
</evidence>
<evidence type="ECO:0000256" key="1">
    <source>
        <dbReference type="ARBA" id="ARBA00004442"/>
    </source>
</evidence>
<evidence type="ECO:0000256" key="2">
    <source>
        <dbReference type="ARBA" id="ARBA00006275"/>
    </source>
</evidence>
<dbReference type="Pfam" id="PF14322">
    <property type="entry name" value="SusD-like_3"/>
    <property type="match status" value="1"/>
</dbReference>